<dbReference type="PANTHER" id="PTHR12215:SF10">
    <property type="entry name" value="L-AMINOADIPATE-SEMIALDEHYDE DEHYDROGENASE-PHOSPHOPANTETHEINYL TRANSFERASE"/>
    <property type="match status" value="1"/>
</dbReference>
<dbReference type="Pfam" id="PF22624">
    <property type="entry name" value="AASDHPPT_N"/>
    <property type="match status" value="1"/>
</dbReference>
<protein>
    <recommendedName>
        <fullName evidence="2">4'-phosphopantetheinyl transferase N-terminal domain-containing protein</fullName>
    </recommendedName>
</protein>
<dbReference type="SUPFAM" id="SSF56214">
    <property type="entry name" value="4'-phosphopantetheinyl transferase"/>
    <property type="match status" value="1"/>
</dbReference>
<dbReference type="EMBL" id="CP104205">
    <property type="protein sequence ID" value="UWX56077.1"/>
    <property type="molecule type" value="Genomic_DNA"/>
</dbReference>
<gene>
    <name evidence="3" type="ORF">NYZ99_07150</name>
</gene>
<feature type="domain" description="4'-phosphopantetheinyl transferase N-terminal" evidence="2">
    <location>
        <begin position="2"/>
        <end position="74"/>
    </location>
</feature>
<evidence type="ECO:0000313" key="4">
    <source>
        <dbReference type="Proteomes" id="UP001059209"/>
    </source>
</evidence>
<dbReference type="InterPro" id="IPR050559">
    <property type="entry name" value="P-Pant_transferase_sf"/>
</dbReference>
<dbReference type="Proteomes" id="UP001059209">
    <property type="component" value="Chromosome"/>
</dbReference>
<evidence type="ECO:0000313" key="3">
    <source>
        <dbReference type="EMBL" id="UWX56077.1"/>
    </source>
</evidence>
<sequence length="106" mass="12316">MDNEERLRAGRYHFDADRNRFIISRSFLKILLAKEIGLNATEVKIEKNSFDKPYLPSHPSLYFNISHSGDFILIIIGDKKVGIDIEKINHTRTFQIYSLLFSANTK</sequence>
<reference evidence="3" key="1">
    <citation type="submission" date="2022-09" db="EMBL/GenBank/DDBJ databases">
        <title>Maribacter litopenaei sp. nov., isolated from the intestinal tract of the Pacific White Shrimp, Litopenaeus vannamei.</title>
        <authorList>
            <person name="Kim S.Y."/>
            <person name="Hwang C.Y."/>
        </authorList>
    </citation>
    <scope>NUCLEOTIDE SEQUENCE</scope>
    <source>
        <strain evidence="3">HL-LV01</strain>
    </source>
</reference>
<accession>A0ABY5YAL3</accession>
<dbReference type="InterPro" id="IPR055066">
    <property type="entry name" value="AASDHPPT_N"/>
</dbReference>
<evidence type="ECO:0000259" key="2">
    <source>
        <dbReference type="Pfam" id="PF22624"/>
    </source>
</evidence>
<proteinExistence type="predicted"/>
<organism evidence="3 4">
    <name type="scientific">Maribacter litopenaei</name>
    <dbReference type="NCBI Taxonomy" id="2976127"/>
    <lineage>
        <taxon>Bacteria</taxon>
        <taxon>Pseudomonadati</taxon>
        <taxon>Bacteroidota</taxon>
        <taxon>Flavobacteriia</taxon>
        <taxon>Flavobacteriales</taxon>
        <taxon>Flavobacteriaceae</taxon>
        <taxon>Maribacter</taxon>
    </lineage>
</organism>
<dbReference type="InterPro" id="IPR037143">
    <property type="entry name" value="4-PPantetheinyl_Trfase_dom_sf"/>
</dbReference>
<dbReference type="Gene3D" id="3.90.470.20">
    <property type="entry name" value="4'-phosphopantetheinyl transferase domain"/>
    <property type="match status" value="1"/>
</dbReference>
<dbReference type="RefSeq" id="WP_260574608.1">
    <property type="nucleotide sequence ID" value="NZ_CP104205.1"/>
</dbReference>
<dbReference type="PANTHER" id="PTHR12215">
    <property type="entry name" value="PHOSPHOPANTETHEINE TRANSFERASE"/>
    <property type="match status" value="1"/>
</dbReference>
<keyword evidence="4" id="KW-1185">Reference proteome</keyword>
<evidence type="ECO:0000256" key="1">
    <source>
        <dbReference type="ARBA" id="ARBA00022679"/>
    </source>
</evidence>
<keyword evidence="1" id="KW-0808">Transferase</keyword>
<name>A0ABY5YAL3_9FLAO</name>